<dbReference type="AlphaFoldDB" id="A0A387B159"/>
<dbReference type="Proteomes" id="UP000278886">
    <property type="component" value="Chromosome"/>
</dbReference>
<evidence type="ECO:0000313" key="3">
    <source>
        <dbReference type="Proteomes" id="UP000278886"/>
    </source>
</evidence>
<keyword evidence="3" id="KW-1185">Reference proteome</keyword>
<dbReference type="KEGG" id="lyd:D7I47_02590"/>
<accession>A0A387B159</accession>
<evidence type="ECO:0000313" key="2">
    <source>
        <dbReference type="EMBL" id="AYF97244.1"/>
    </source>
</evidence>
<name>A0A387B159_9MICO</name>
<evidence type="ECO:0000256" key="1">
    <source>
        <dbReference type="SAM" id="MobiDB-lite"/>
    </source>
</evidence>
<feature type="compositionally biased region" description="Pro residues" evidence="1">
    <location>
        <begin position="55"/>
        <end position="69"/>
    </location>
</feature>
<dbReference type="EMBL" id="CP032630">
    <property type="protein sequence ID" value="AYF97244.1"/>
    <property type="molecule type" value="Genomic_DNA"/>
</dbReference>
<organism evidence="2 3">
    <name type="scientific">Protaetiibacter intestinalis</name>
    <dbReference type="NCBI Taxonomy" id="2419774"/>
    <lineage>
        <taxon>Bacteria</taxon>
        <taxon>Bacillati</taxon>
        <taxon>Actinomycetota</taxon>
        <taxon>Actinomycetes</taxon>
        <taxon>Micrococcales</taxon>
        <taxon>Microbacteriaceae</taxon>
        <taxon>Protaetiibacter</taxon>
    </lineage>
</organism>
<feature type="region of interest" description="Disordered" evidence="1">
    <location>
        <begin position="46"/>
        <end position="69"/>
    </location>
</feature>
<reference evidence="3" key="1">
    <citation type="submission" date="2018-09" db="EMBL/GenBank/DDBJ databases">
        <title>Genome sequencing of strain 2DFWR-13.</title>
        <authorList>
            <person name="Heo J."/>
            <person name="Kim S.-J."/>
            <person name="Kwon S.-W."/>
        </authorList>
    </citation>
    <scope>NUCLEOTIDE SEQUENCE [LARGE SCALE GENOMIC DNA]</scope>
    <source>
        <strain evidence="3">2DFWR-13</strain>
    </source>
</reference>
<gene>
    <name evidence="2" type="ORF">D7I47_02590</name>
</gene>
<proteinExistence type="predicted"/>
<sequence length="301" mass="31412">MASRRTRALRGPAGSRRLWLILALVAFLAVDAVLVGLALTSSREVDSDTPYIQPTQPPQPSATPTPTTPPVVALPVRRVLAAAGESAVWRAEGGSCTGGVAPLLQTSSDAGATWKDRDLARYDVRQVLALWIRDVNYGEAVVRLGDGCTLAGMRSFTAGQFWEQQDSIIGGHSFLDPDAPGAVHIDGADVPAPCGDAIQAVSGADTVVALCGSGAAFAWSSGSWMPYPPQTSAIAIVGEAPSPEFVLVGAADCLLGLGKRVDEQQLVPRLCSLSPAVPGQSVATWAASRTWLWAGNWFGVL</sequence>
<protein>
    <submittedName>
        <fullName evidence="2">Uncharacterized protein</fullName>
    </submittedName>
</protein>